<dbReference type="AlphaFoldDB" id="A0A4S8JKW4"/>
<sequence>MDTIVAETDGESKDYVDGEIAQAKNALVGVGARILFYPTLVHNLIRNKVEAQFHWWDEVDQFILLGAVPFASDVPRLKQLGVRGVITLNQPYETLVPSSLYQVHGIDHLVIPTTDYLFAPSPMDISRAGMHLVGRLLMFTAKLEGDEALPLSCVEHKNMTPEAALEHVRSRRPRVQLAPSQWRAVQEYSRRKLELPAVTPSTAYFLTGDEVFVTETDFEGYDLDEDFEGFNTPSKMIADQMLTCSIRDDEVLVSEADLEGYDTFMNAGQNKCVSSNETVGTRTMMQKLSGLCSSLKHSIGTWPLISRVHPRHA</sequence>
<organism evidence="1 2">
    <name type="scientific">Musa balbisiana</name>
    <name type="common">Banana</name>
    <dbReference type="NCBI Taxonomy" id="52838"/>
    <lineage>
        <taxon>Eukaryota</taxon>
        <taxon>Viridiplantae</taxon>
        <taxon>Streptophyta</taxon>
        <taxon>Embryophyta</taxon>
        <taxon>Tracheophyta</taxon>
        <taxon>Spermatophyta</taxon>
        <taxon>Magnoliopsida</taxon>
        <taxon>Liliopsida</taxon>
        <taxon>Zingiberales</taxon>
        <taxon>Musaceae</taxon>
        <taxon>Musa</taxon>
    </lineage>
</organism>
<proteinExistence type="predicted"/>
<protein>
    <recommendedName>
        <fullName evidence="3">Dual specificity protein phosphatase DSP8</fullName>
    </recommendedName>
</protein>
<dbReference type="Proteomes" id="UP000317650">
    <property type="component" value="Chromosome 1"/>
</dbReference>
<dbReference type="EMBL" id="PYDT01000004">
    <property type="protein sequence ID" value="THU62024.1"/>
    <property type="molecule type" value="Genomic_DNA"/>
</dbReference>
<gene>
    <name evidence="1" type="ORF">C4D60_Mb01t00790</name>
</gene>
<evidence type="ECO:0000313" key="1">
    <source>
        <dbReference type="EMBL" id="THU62024.1"/>
    </source>
</evidence>
<evidence type="ECO:0000313" key="2">
    <source>
        <dbReference type="Proteomes" id="UP000317650"/>
    </source>
</evidence>
<accession>A0A4S8JKW4</accession>
<dbReference type="SUPFAM" id="SSF52799">
    <property type="entry name" value="(Phosphotyrosine protein) phosphatases II"/>
    <property type="match status" value="1"/>
</dbReference>
<reference evidence="1 2" key="1">
    <citation type="journal article" date="2019" name="Nat. Plants">
        <title>Genome sequencing of Musa balbisiana reveals subgenome evolution and function divergence in polyploid bananas.</title>
        <authorList>
            <person name="Yao X."/>
        </authorList>
    </citation>
    <scope>NUCLEOTIDE SEQUENCE [LARGE SCALE GENOMIC DNA]</scope>
    <source>
        <strain evidence="2">cv. DH-PKW</strain>
        <tissue evidence="1">Leaves</tissue>
    </source>
</reference>
<evidence type="ECO:0008006" key="3">
    <source>
        <dbReference type="Google" id="ProtNLM"/>
    </source>
</evidence>
<dbReference type="PANTHER" id="PTHR46274">
    <property type="entry name" value="PHOSPHATIDYLINOSITOL PHOSPHATASE"/>
    <property type="match status" value="1"/>
</dbReference>
<dbReference type="PANTHER" id="PTHR46274:SF20">
    <property type="entry name" value="DUAL SPECIFICITY PROTEIN PHOSPHATASE DSP8"/>
    <property type="match status" value="1"/>
</dbReference>
<name>A0A4S8JKW4_MUSBA</name>
<dbReference type="Gene3D" id="3.90.190.10">
    <property type="entry name" value="Protein tyrosine phosphatase superfamily"/>
    <property type="match status" value="2"/>
</dbReference>
<keyword evidence="2" id="KW-1185">Reference proteome</keyword>
<dbReference type="InterPro" id="IPR029021">
    <property type="entry name" value="Prot-tyrosine_phosphatase-like"/>
</dbReference>
<comment type="caution">
    <text evidence="1">The sequence shown here is derived from an EMBL/GenBank/DDBJ whole genome shotgun (WGS) entry which is preliminary data.</text>
</comment>